<comment type="caution">
    <text evidence="2">The sequence shown here is derived from an EMBL/GenBank/DDBJ whole genome shotgun (WGS) entry which is preliminary data.</text>
</comment>
<gene>
    <name evidence="2" type="ORF">Pla52n_33400</name>
</gene>
<evidence type="ECO:0000313" key="2">
    <source>
        <dbReference type="EMBL" id="TWU02290.1"/>
    </source>
</evidence>
<accession>A0A5C6ARD4</accession>
<evidence type="ECO:0000256" key="1">
    <source>
        <dbReference type="SAM" id="MobiDB-lite"/>
    </source>
</evidence>
<reference evidence="2 3" key="1">
    <citation type="submission" date="2019-02" db="EMBL/GenBank/DDBJ databases">
        <title>Deep-cultivation of Planctomycetes and their phenomic and genomic characterization uncovers novel biology.</title>
        <authorList>
            <person name="Wiegand S."/>
            <person name="Jogler M."/>
            <person name="Boedeker C."/>
            <person name="Pinto D."/>
            <person name="Vollmers J."/>
            <person name="Rivas-Marin E."/>
            <person name="Kohn T."/>
            <person name="Peeters S.H."/>
            <person name="Heuer A."/>
            <person name="Rast P."/>
            <person name="Oberbeckmann S."/>
            <person name="Bunk B."/>
            <person name="Jeske O."/>
            <person name="Meyerdierks A."/>
            <person name="Storesund J.E."/>
            <person name="Kallscheuer N."/>
            <person name="Luecker S."/>
            <person name="Lage O.M."/>
            <person name="Pohl T."/>
            <person name="Merkel B.J."/>
            <person name="Hornburger P."/>
            <person name="Mueller R.-W."/>
            <person name="Bruemmer F."/>
            <person name="Labrenz M."/>
            <person name="Spormann A.M."/>
            <person name="Op Den Camp H."/>
            <person name="Overmann J."/>
            <person name="Amann R."/>
            <person name="Jetten M.S.M."/>
            <person name="Mascher T."/>
            <person name="Medema M.H."/>
            <person name="Devos D.P."/>
            <person name="Kaster A.-K."/>
            <person name="Ovreas L."/>
            <person name="Rohde M."/>
            <person name="Galperin M.Y."/>
            <person name="Jogler C."/>
        </authorList>
    </citation>
    <scope>NUCLEOTIDE SEQUENCE [LARGE SCALE GENOMIC DNA]</scope>
    <source>
        <strain evidence="2 3">Pla52n</strain>
    </source>
</reference>
<name>A0A5C6ARD4_9BACT</name>
<feature type="compositionally biased region" description="Pro residues" evidence="1">
    <location>
        <begin position="198"/>
        <end position="207"/>
    </location>
</feature>
<feature type="region of interest" description="Disordered" evidence="1">
    <location>
        <begin position="195"/>
        <end position="390"/>
    </location>
</feature>
<dbReference type="EMBL" id="SJPN01000004">
    <property type="protein sequence ID" value="TWU02290.1"/>
    <property type="molecule type" value="Genomic_DNA"/>
</dbReference>
<dbReference type="AlphaFoldDB" id="A0A5C6ARD4"/>
<proteinExistence type="predicted"/>
<feature type="compositionally biased region" description="Polar residues" evidence="1">
    <location>
        <begin position="1"/>
        <end position="11"/>
    </location>
</feature>
<sequence length="398" mass="42933">MLGMKSQSVRTRIQGMDSGRAAANDAKTSQDSRSRRRKRLAIGLLTAASMIPGVLAAGSLTAAEPGPMGAMMDRVGRFWGFGWGDGYNACRDGGCQPGADLPPTSYTDMRARQSRQYIGGPVVLAAHANQPHSHAPCASGTCYPTSQQTFATHSQSVQVPRQYAPTQFVPTPAPQPQFSSPAIAPTQQELMPQYKPAEPVPTYPPATVPTDSSRRESEQNESLLPESPGEREPEIIRPGQPQPDPLDALAPPRGNQPPMQDPLMETEDSSTESPSDSLLEPSRDTLLEPSDNGGGRGSIEELPAPAPSARQNITPRPPGMKRSGIIQGPLQIESVPAPEGQLLPPKSTAPELDSTYHRSPYSPRQYTPARRPEAETQAETQQERIANVPPWLVIRQPR</sequence>
<organism evidence="2 3">
    <name type="scientific">Stieleria varia</name>
    <dbReference type="NCBI Taxonomy" id="2528005"/>
    <lineage>
        <taxon>Bacteria</taxon>
        <taxon>Pseudomonadati</taxon>
        <taxon>Planctomycetota</taxon>
        <taxon>Planctomycetia</taxon>
        <taxon>Pirellulales</taxon>
        <taxon>Pirellulaceae</taxon>
        <taxon>Stieleria</taxon>
    </lineage>
</organism>
<keyword evidence="3" id="KW-1185">Reference proteome</keyword>
<feature type="compositionally biased region" description="Low complexity" evidence="1">
    <location>
        <begin position="271"/>
        <end position="280"/>
    </location>
</feature>
<dbReference type="Proteomes" id="UP000320176">
    <property type="component" value="Unassembled WGS sequence"/>
</dbReference>
<feature type="region of interest" description="Disordered" evidence="1">
    <location>
        <begin position="1"/>
        <end position="36"/>
    </location>
</feature>
<protein>
    <submittedName>
        <fullName evidence="2">Uncharacterized protein</fullName>
    </submittedName>
</protein>
<evidence type="ECO:0000313" key="3">
    <source>
        <dbReference type="Proteomes" id="UP000320176"/>
    </source>
</evidence>